<dbReference type="InterPro" id="IPR011611">
    <property type="entry name" value="PfkB_dom"/>
</dbReference>
<proteinExistence type="inferred from homology"/>
<comment type="similarity">
    <text evidence="1">Belongs to the carbohydrate kinase PfkB family.</text>
</comment>
<dbReference type="AlphaFoldDB" id="A0A4R6TB56"/>
<dbReference type="CDD" id="cd01166">
    <property type="entry name" value="KdgK"/>
    <property type="match status" value="1"/>
</dbReference>
<comment type="caution">
    <text evidence="5">The sequence shown here is derived from an EMBL/GenBank/DDBJ whole genome shotgun (WGS) entry which is preliminary data.</text>
</comment>
<evidence type="ECO:0000256" key="2">
    <source>
        <dbReference type="ARBA" id="ARBA00022679"/>
    </source>
</evidence>
<dbReference type="EMBL" id="SNYF01000005">
    <property type="protein sequence ID" value="TDQ19222.1"/>
    <property type="molecule type" value="Genomic_DNA"/>
</dbReference>
<protein>
    <submittedName>
        <fullName evidence="5">2-dehydro-3-deoxygluconokinase</fullName>
    </submittedName>
</protein>
<evidence type="ECO:0000313" key="5">
    <source>
        <dbReference type="EMBL" id="TDQ19222.1"/>
    </source>
</evidence>
<dbReference type="InterPro" id="IPR029056">
    <property type="entry name" value="Ribokinase-like"/>
</dbReference>
<evidence type="ECO:0000256" key="1">
    <source>
        <dbReference type="ARBA" id="ARBA00010688"/>
    </source>
</evidence>
<keyword evidence="3 5" id="KW-0418">Kinase</keyword>
<dbReference type="InterPro" id="IPR052700">
    <property type="entry name" value="Carb_kinase_PfkB-like"/>
</dbReference>
<reference evidence="5 6" key="1">
    <citation type="submission" date="2019-03" db="EMBL/GenBank/DDBJ databases">
        <title>Genomic Encyclopedia of Type Strains, Phase III (KMG-III): the genomes of soil and plant-associated and newly described type strains.</title>
        <authorList>
            <person name="Whitman W."/>
        </authorList>
    </citation>
    <scope>NUCLEOTIDE SEQUENCE [LARGE SCALE GENOMIC DNA]</scope>
    <source>
        <strain evidence="5 6">CECT 8446</strain>
    </source>
</reference>
<feature type="domain" description="Carbohydrate kinase PfkB" evidence="4">
    <location>
        <begin position="1"/>
        <end position="308"/>
    </location>
</feature>
<dbReference type="Gene3D" id="3.40.1190.20">
    <property type="match status" value="1"/>
</dbReference>
<sequence length="330" mass="36394">MKKVITLGEVMLRLSPPGNQRFFQTDSFQVEFGGSEANVGAALAYWGLDVAHVTAFPDHEIGWAAKSHLRKNGIDTSFVEYAPGRMGVYFLENGAMQRSSQIIYDRAGSAFANLSPSALNWDEILEGVAWVHWSGITPALSQNCADLTLQGLEKAFEKGIKISGDLNYRSNLWQYGKAPHDIMPKLMELTQVMIAGTRDFNQCLNENHKNFTEAKKDAFDRFKNLEYIVKTDRESHSSSHNTMSGTLFGSKKSHSSKSYELTHIVDRVGTGDAFAGGLIYGLLHFKPKEAIEFAMAAGALKHSVPGDILICSVQEVIDLANGESVGKIKR</sequence>
<organism evidence="5 6">
    <name type="scientific">Algoriphagus boseongensis</name>
    <dbReference type="NCBI Taxonomy" id="1442587"/>
    <lineage>
        <taxon>Bacteria</taxon>
        <taxon>Pseudomonadati</taxon>
        <taxon>Bacteroidota</taxon>
        <taxon>Cytophagia</taxon>
        <taxon>Cytophagales</taxon>
        <taxon>Cyclobacteriaceae</taxon>
        <taxon>Algoriphagus</taxon>
    </lineage>
</organism>
<dbReference type="RefSeq" id="WP_133553329.1">
    <property type="nucleotide sequence ID" value="NZ_SNYF01000005.1"/>
</dbReference>
<keyword evidence="6" id="KW-1185">Reference proteome</keyword>
<dbReference type="SUPFAM" id="SSF53613">
    <property type="entry name" value="Ribokinase-like"/>
    <property type="match status" value="1"/>
</dbReference>
<dbReference type="OrthoDB" id="9813569at2"/>
<accession>A0A4R6TB56</accession>
<dbReference type="PANTHER" id="PTHR43320">
    <property type="entry name" value="SUGAR KINASE"/>
    <property type="match status" value="1"/>
</dbReference>
<dbReference type="PANTHER" id="PTHR43320:SF2">
    <property type="entry name" value="2-DEHYDRO-3-DEOXYGLUCONOKINASE_2-DEHYDRO-3-DEOXYGALACTONOKINASE"/>
    <property type="match status" value="1"/>
</dbReference>
<evidence type="ECO:0000256" key="3">
    <source>
        <dbReference type="ARBA" id="ARBA00022777"/>
    </source>
</evidence>
<evidence type="ECO:0000259" key="4">
    <source>
        <dbReference type="Pfam" id="PF00294"/>
    </source>
</evidence>
<evidence type="ECO:0000313" key="6">
    <source>
        <dbReference type="Proteomes" id="UP000294535"/>
    </source>
</evidence>
<name>A0A4R6TB56_9BACT</name>
<keyword evidence="2" id="KW-0808">Transferase</keyword>
<dbReference type="Pfam" id="PF00294">
    <property type="entry name" value="PfkB"/>
    <property type="match status" value="1"/>
</dbReference>
<dbReference type="Proteomes" id="UP000294535">
    <property type="component" value="Unassembled WGS sequence"/>
</dbReference>
<gene>
    <name evidence="5" type="ORF">DFQ04_1041</name>
</gene>
<dbReference type="GO" id="GO:0016301">
    <property type="term" value="F:kinase activity"/>
    <property type="evidence" value="ECO:0007669"/>
    <property type="project" value="UniProtKB-KW"/>
</dbReference>